<protein>
    <submittedName>
        <fullName evidence="9">Carbohydrate ABC transporter permease</fullName>
    </submittedName>
</protein>
<dbReference type="SUPFAM" id="SSF161098">
    <property type="entry name" value="MetI-like"/>
    <property type="match status" value="1"/>
</dbReference>
<evidence type="ECO:0000313" key="9">
    <source>
        <dbReference type="EMBL" id="RWR23412.1"/>
    </source>
</evidence>
<dbReference type="OrthoDB" id="9794684at2"/>
<evidence type="ECO:0000256" key="3">
    <source>
        <dbReference type="ARBA" id="ARBA00022475"/>
    </source>
</evidence>
<evidence type="ECO:0000256" key="4">
    <source>
        <dbReference type="ARBA" id="ARBA00022692"/>
    </source>
</evidence>
<evidence type="ECO:0000259" key="8">
    <source>
        <dbReference type="PROSITE" id="PS50928"/>
    </source>
</evidence>
<feature type="transmembrane region" description="Helical" evidence="7">
    <location>
        <begin position="125"/>
        <end position="148"/>
    </location>
</feature>
<evidence type="ECO:0000256" key="1">
    <source>
        <dbReference type="ARBA" id="ARBA00004651"/>
    </source>
</evidence>
<dbReference type="Proteomes" id="UP000285970">
    <property type="component" value="Unassembled WGS sequence"/>
</dbReference>
<dbReference type="CDD" id="cd06261">
    <property type="entry name" value="TM_PBP2"/>
    <property type="match status" value="1"/>
</dbReference>
<dbReference type="PANTHER" id="PTHR43744">
    <property type="entry name" value="ABC TRANSPORTER PERMEASE PROTEIN MG189-RELATED-RELATED"/>
    <property type="match status" value="1"/>
</dbReference>
<feature type="transmembrane region" description="Helical" evidence="7">
    <location>
        <begin position="12"/>
        <end position="36"/>
    </location>
</feature>
<feature type="domain" description="ABC transmembrane type-1" evidence="8">
    <location>
        <begin position="57"/>
        <end position="248"/>
    </location>
</feature>
<keyword evidence="3" id="KW-1003">Cell membrane</keyword>
<reference evidence="9 10" key="1">
    <citation type="journal article" date="2018" name="Front. Microbiol.">
        <title>Novel Insights Into Bacterial Dimethylsulfoniopropionate Catabolism in the East China Sea.</title>
        <authorList>
            <person name="Liu J."/>
            <person name="Liu J."/>
            <person name="Zhang S.H."/>
            <person name="Liang J."/>
            <person name="Lin H."/>
            <person name="Song D."/>
            <person name="Yang G.P."/>
            <person name="Todd J.D."/>
            <person name="Zhang X.H."/>
        </authorList>
    </citation>
    <scope>NUCLEOTIDE SEQUENCE [LARGE SCALE GENOMIC DNA]</scope>
    <source>
        <strain evidence="9 10">ZYFD042</strain>
    </source>
</reference>
<feature type="transmembrane region" description="Helical" evidence="7">
    <location>
        <begin position="229"/>
        <end position="248"/>
    </location>
</feature>
<keyword evidence="2 7" id="KW-0813">Transport</keyword>
<dbReference type="AlphaFoldDB" id="A0A443JSE5"/>
<comment type="caution">
    <text evidence="9">The sequence shown here is derived from an EMBL/GenBank/DDBJ whole genome shotgun (WGS) entry which is preliminary data.</text>
</comment>
<accession>A0A443JSE5</accession>
<dbReference type="GO" id="GO:0005886">
    <property type="term" value="C:plasma membrane"/>
    <property type="evidence" value="ECO:0007669"/>
    <property type="project" value="UniProtKB-SubCell"/>
</dbReference>
<evidence type="ECO:0000256" key="6">
    <source>
        <dbReference type="ARBA" id="ARBA00023136"/>
    </source>
</evidence>
<evidence type="ECO:0000256" key="2">
    <source>
        <dbReference type="ARBA" id="ARBA00022448"/>
    </source>
</evidence>
<comment type="similarity">
    <text evidence="7">Belongs to the binding-protein-dependent transport system permease family.</text>
</comment>
<keyword evidence="5 7" id="KW-1133">Transmembrane helix</keyword>
<dbReference type="PROSITE" id="PS50928">
    <property type="entry name" value="ABC_TM1"/>
    <property type="match status" value="1"/>
</dbReference>
<dbReference type="Gene3D" id="1.10.3720.10">
    <property type="entry name" value="MetI-like"/>
    <property type="match status" value="1"/>
</dbReference>
<comment type="subcellular location">
    <subcellularLocation>
        <location evidence="1 7">Cell membrane</location>
        <topology evidence="1 7">Multi-pass membrane protein</topology>
    </subcellularLocation>
</comment>
<feature type="transmembrane region" description="Helical" evidence="7">
    <location>
        <begin position="169"/>
        <end position="191"/>
    </location>
</feature>
<feature type="transmembrane region" description="Helical" evidence="7">
    <location>
        <begin position="56"/>
        <end position="80"/>
    </location>
</feature>
<evidence type="ECO:0000256" key="7">
    <source>
        <dbReference type="RuleBase" id="RU363032"/>
    </source>
</evidence>
<evidence type="ECO:0000313" key="10">
    <source>
        <dbReference type="Proteomes" id="UP000285970"/>
    </source>
</evidence>
<organism evidence="9 10">
    <name type="scientific">Microbacterium enclense</name>
    <dbReference type="NCBI Taxonomy" id="993073"/>
    <lineage>
        <taxon>Bacteria</taxon>
        <taxon>Bacillati</taxon>
        <taxon>Actinomycetota</taxon>
        <taxon>Actinomycetes</taxon>
        <taxon>Micrococcales</taxon>
        <taxon>Microbacteriaceae</taxon>
        <taxon>Microbacterium</taxon>
    </lineage>
</organism>
<dbReference type="EMBL" id="RBZY01000001">
    <property type="protein sequence ID" value="RWR23412.1"/>
    <property type="molecule type" value="Genomic_DNA"/>
</dbReference>
<sequence length="262" mass="28705">MFDIRSRSSRWGLQLLATLIVLPYLFPLIAMVQGSLAGQGFGNYAKVFATGIVHVYFLNSIIIAASTIALVYVCTMLAAFGFAKLRIAGKEIWFWLLLVALTMPEAVLLTPLFVTASRFDMYNELIAVILPLAALQVPFTVLLARSFFNGIPNELMEAGRIDGANIVRVFWHIVLPLTRPIAGAIVVLTLINSWNAYLLPLLMLNDPSKQVVTLLPTFFMSQYTNDQTGVLAAAVITAVPVIAAYLLLQRSFERGLAAGALK</sequence>
<proteinExistence type="inferred from homology"/>
<dbReference type="GO" id="GO:0055085">
    <property type="term" value="P:transmembrane transport"/>
    <property type="evidence" value="ECO:0007669"/>
    <property type="project" value="InterPro"/>
</dbReference>
<keyword evidence="6 7" id="KW-0472">Membrane</keyword>
<dbReference type="InterPro" id="IPR035906">
    <property type="entry name" value="MetI-like_sf"/>
</dbReference>
<dbReference type="Pfam" id="PF00528">
    <property type="entry name" value="BPD_transp_1"/>
    <property type="match status" value="1"/>
</dbReference>
<gene>
    <name evidence="9" type="ORF">D8Y23_00475</name>
</gene>
<dbReference type="InterPro" id="IPR000515">
    <property type="entry name" value="MetI-like"/>
</dbReference>
<keyword evidence="4 7" id="KW-0812">Transmembrane</keyword>
<dbReference type="RefSeq" id="WP_128216213.1">
    <property type="nucleotide sequence ID" value="NZ_RBZY01000001.1"/>
</dbReference>
<evidence type="ECO:0000256" key="5">
    <source>
        <dbReference type="ARBA" id="ARBA00022989"/>
    </source>
</evidence>
<feature type="transmembrane region" description="Helical" evidence="7">
    <location>
        <begin position="92"/>
        <end position="113"/>
    </location>
</feature>
<name>A0A443JSE5_9MICO</name>
<dbReference type="PANTHER" id="PTHR43744:SF12">
    <property type="entry name" value="ABC TRANSPORTER PERMEASE PROTEIN MG189-RELATED"/>
    <property type="match status" value="1"/>
</dbReference>